<keyword evidence="1" id="KW-0732">Signal</keyword>
<reference evidence="3" key="1">
    <citation type="submission" date="2015-12" db="EMBL/GenBank/DDBJ databases">
        <title>Genome sequence of a biocontrol rhizobacterium Chryseobacterium kwangjuense strain KJ1R5 isolated from pepper (Capsicum annuum L.).</title>
        <authorList>
            <person name="Jeong J.-J."/>
            <person name="Park H."/>
            <person name="Mannaa M."/>
            <person name="Sang M.K."/>
            <person name="Choi I.-G."/>
            <person name="Kim K.D."/>
        </authorList>
    </citation>
    <scope>NUCLEOTIDE SEQUENCE [LARGE SCALE GENOMIC DNA]</scope>
    <source>
        <strain evidence="3">KJ1R5</strain>
    </source>
</reference>
<organism evidence="2 3">
    <name type="scientific">Chryseobacterium kwangjuense</name>
    <dbReference type="NCBI Taxonomy" id="267125"/>
    <lineage>
        <taxon>Bacteria</taxon>
        <taxon>Pseudomonadati</taxon>
        <taxon>Bacteroidota</taxon>
        <taxon>Flavobacteriia</taxon>
        <taxon>Flavobacteriales</taxon>
        <taxon>Weeksellaceae</taxon>
        <taxon>Chryseobacterium group</taxon>
        <taxon>Chryseobacterium</taxon>
    </lineage>
</organism>
<evidence type="ECO:0000313" key="2">
    <source>
        <dbReference type="EMBL" id="KXH82846.1"/>
    </source>
</evidence>
<evidence type="ECO:0000256" key="1">
    <source>
        <dbReference type="SAM" id="SignalP"/>
    </source>
</evidence>
<protein>
    <submittedName>
        <fullName evidence="2">Uncharacterized protein</fullName>
    </submittedName>
</protein>
<accession>A0A135WD67</accession>
<gene>
    <name evidence="2" type="ORF">AU378_10395</name>
</gene>
<feature type="signal peptide" evidence="1">
    <location>
        <begin position="1"/>
        <end position="23"/>
    </location>
</feature>
<dbReference type="OrthoDB" id="1256067at2"/>
<evidence type="ECO:0000313" key="3">
    <source>
        <dbReference type="Proteomes" id="UP000070513"/>
    </source>
</evidence>
<comment type="caution">
    <text evidence="2">The sequence shown here is derived from an EMBL/GenBank/DDBJ whole genome shotgun (WGS) entry which is preliminary data.</text>
</comment>
<proteinExistence type="predicted"/>
<dbReference type="RefSeq" id="WP_062650861.1">
    <property type="nucleotide sequence ID" value="NZ_LPUR01000011.1"/>
</dbReference>
<name>A0A135WD67_9FLAO</name>
<dbReference type="Proteomes" id="UP000070513">
    <property type="component" value="Unassembled WGS sequence"/>
</dbReference>
<dbReference type="EMBL" id="LPUR01000011">
    <property type="protein sequence ID" value="KXH82846.1"/>
    <property type="molecule type" value="Genomic_DNA"/>
</dbReference>
<sequence length="165" mass="18401">MKKTLTFFLTALFTVMSVTTLWAQSSFSVKYLGEASLSSFPPNHIKVEADYDRHYHIISPPNSSTQTTPVLESKYITNGTTVAYLSPLTPSPGTAQTFELFHLKVTWNTLQNGFPISRVYTFNDLQILSANSGNEIDLTIIGARIRLKAISFGTHVLYQITLTAY</sequence>
<feature type="chain" id="PRO_5007467541" evidence="1">
    <location>
        <begin position="24"/>
        <end position="165"/>
    </location>
</feature>
<reference evidence="2 3" key="2">
    <citation type="journal article" date="2016" name="Genome Announc.">
        <title>Draft Genome Sequence of a Biocontrol Rhizobacterium, Chryseobacterium kwangjuense Strain KJ1R5, Isolated from Pepper (Capsicum annuum).</title>
        <authorList>
            <person name="Jeong J.J."/>
            <person name="Park H."/>
            <person name="Park B.H."/>
            <person name="Mannaa M."/>
            <person name="Sang M.K."/>
            <person name="Choi I.G."/>
            <person name="Kim K.D."/>
        </authorList>
    </citation>
    <scope>NUCLEOTIDE SEQUENCE [LARGE SCALE GENOMIC DNA]</scope>
    <source>
        <strain evidence="2 3">KJ1R5</strain>
    </source>
</reference>
<dbReference type="AlphaFoldDB" id="A0A135WD67"/>